<dbReference type="OrthoDB" id="1454458at2"/>
<dbReference type="EMBL" id="VJVW01000005">
    <property type="protein sequence ID" value="MUP43477.1"/>
    <property type="molecule type" value="Genomic_DNA"/>
</dbReference>
<dbReference type="Proteomes" id="UP000460416">
    <property type="component" value="Unassembled WGS sequence"/>
</dbReference>
<sequence length="64" mass="7229">MKRILLYIGLAISLFLVIQIIAILFTGIQDLTQYGYGFLTGKIILLLVLGTILYFNRKHLRSGS</sequence>
<reference evidence="2 3" key="1">
    <citation type="submission" date="2019-07" db="EMBL/GenBank/DDBJ databases">
        <title>Gramella aestuarii sp. nov., isolated from a tidal flat, and emended description of Gramella echinicola.</title>
        <authorList>
            <person name="Liu L."/>
        </authorList>
    </citation>
    <scope>NUCLEOTIDE SEQUENCE [LARGE SCALE GENOMIC DNA]</scope>
    <source>
        <strain evidence="2 3">BS12</strain>
    </source>
</reference>
<evidence type="ECO:0000313" key="2">
    <source>
        <dbReference type="EMBL" id="MUP43477.1"/>
    </source>
</evidence>
<feature type="transmembrane region" description="Helical" evidence="1">
    <location>
        <begin position="7"/>
        <end position="28"/>
    </location>
</feature>
<evidence type="ECO:0000313" key="3">
    <source>
        <dbReference type="Proteomes" id="UP000460416"/>
    </source>
</evidence>
<protein>
    <submittedName>
        <fullName evidence="2">Uncharacterized protein</fullName>
    </submittedName>
</protein>
<evidence type="ECO:0000256" key="1">
    <source>
        <dbReference type="SAM" id="Phobius"/>
    </source>
</evidence>
<keyword evidence="3" id="KW-1185">Reference proteome</keyword>
<dbReference type="RefSeq" id="WP_156277253.1">
    <property type="nucleotide sequence ID" value="NZ_BAABGI010000004.1"/>
</dbReference>
<keyword evidence="1" id="KW-0472">Membrane</keyword>
<dbReference type="AlphaFoldDB" id="A0A7K1LRQ3"/>
<name>A0A7K1LRQ3_9FLAO</name>
<keyword evidence="1" id="KW-1133">Transmembrane helix</keyword>
<feature type="transmembrane region" description="Helical" evidence="1">
    <location>
        <begin position="34"/>
        <end position="55"/>
    </location>
</feature>
<proteinExistence type="predicted"/>
<gene>
    <name evidence="2" type="ORF">FLP08_12900</name>
</gene>
<keyword evidence="1" id="KW-0812">Transmembrane</keyword>
<organism evidence="2 3">
    <name type="scientific">Christiangramia aestuarii</name>
    <dbReference type="NCBI Taxonomy" id="1028746"/>
    <lineage>
        <taxon>Bacteria</taxon>
        <taxon>Pseudomonadati</taxon>
        <taxon>Bacteroidota</taxon>
        <taxon>Flavobacteriia</taxon>
        <taxon>Flavobacteriales</taxon>
        <taxon>Flavobacteriaceae</taxon>
        <taxon>Christiangramia</taxon>
    </lineage>
</organism>
<comment type="caution">
    <text evidence="2">The sequence shown here is derived from an EMBL/GenBank/DDBJ whole genome shotgun (WGS) entry which is preliminary data.</text>
</comment>
<accession>A0A7K1LRQ3</accession>